<dbReference type="AlphaFoldDB" id="A0AAD6PTF8"/>
<name>A0AAD6PTF8_9ROSI</name>
<sequence>MFAVSADQTQILLASDLAEFLVYHGGAEISQLLWNLIKIQLIVAYVKMHLGRDFPSWIETFFGIECCSVTVAKIGHLRMDYLIHRSLVLS</sequence>
<proteinExistence type="predicted"/>
<accession>A0AAD6PTF8</accession>
<dbReference type="EMBL" id="JAQIZT010000017">
    <property type="protein sequence ID" value="KAJ6959694.1"/>
    <property type="molecule type" value="Genomic_DNA"/>
</dbReference>
<gene>
    <name evidence="1" type="ORF">NC653_037910</name>
</gene>
<reference evidence="1" key="1">
    <citation type="journal article" date="2023" name="Mol. Ecol. Resour.">
        <title>Chromosome-level genome assembly of a triploid poplar Populus alba 'Berolinensis'.</title>
        <authorList>
            <person name="Chen S."/>
            <person name="Yu Y."/>
            <person name="Wang X."/>
            <person name="Wang S."/>
            <person name="Zhang T."/>
            <person name="Zhou Y."/>
            <person name="He R."/>
            <person name="Meng N."/>
            <person name="Wang Y."/>
            <person name="Liu W."/>
            <person name="Liu Z."/>
            <person name="Liu J."/>
            <person name="Guo Q."/>
            <person name="Huang H."/>
            <person name="Sederoff R.R."/>
            <person name="Wang G."/>
            <person name="Qu G."/>
            <person name="Chen S."/>
        </authorList>
    </citation>
    <scope>NUCLEOTIDE SEQUENCE</scope>
    <source>
        <strain evidence="1">SC-2020</strain>
    </source>
</reference>
<comment type="caution">
    <text evidence="1">The sequence shown here is derived from an EMBL/GenBank/DDBJ whole genome shotgun (WGS) entry which is preliminary data.</text>
</comment>
<evidence type="ECO:0000313" key="1">
    <source>
        <dbReference type="EMBL" id="KAJ6959694.1"/>
    </source>
</evidence>
<protein>
    <submittedName>
        <fullName evidence="1">Uncharacterized protein</fullName>
    </submittedName>
</protein>
<keyword evidence="2" id="KW-1185">Reference proteome</keyword>
<organism evidence="1 2">
    <name type="scientific">Populus alba x Populus x berolinensis</name>
    <dbReference type="NCBI Taxonomy" id="444605"/>
    <lineage>
        <taxon>Eukaryota</taxon>
        <taxon>Viridiplantae</taxon>
        <taxon>Streptophyta</taxon>
        <taxon>Embryophyta</taxon>
        <taxon>Tracheophyta</taxon>
        <taxon>Spermatophyta</taxon>
        <taxon>Magnoliopsida</taxon>
        <taxon>eudicotyledons</taxon>
        <taxon>Gunneridae</taxon>
        <taxon>Pentapetalae</taxon>
        <taxon>rosids</taxon>
        <taxon>fabids</taxon>
        <taxon>Malpighiales</taxon>
        <taxon>Salicaceae</taxon>
        <taxon>Saliceae</taxon>
        <taxon>Populus</taxon>
    </lineage>
</organism>
<evidence type="ECO:0000313" key="2">
    <source>
        <dbReference type="Proteomes" id="UP001164929"/>
    </source>
</evidence>
<dbReference type="Proteomes" id="UP001164929">
    <property type="component" value="Chromosome 17"/>
</dbReference>